<sequence length="80" mass="8995">MYTDPISWNKTVESRKLGTRSTRLTLPPPHRLKIPSDTGQDILSEAEIIAAVTVNEKMSENDKDVNAEDTLQTTKISRIK</sequence>
<organism evidence="2 3">
    <name type="scientific">Trichonephila clavipes</name>
    <name type="common">Golden silk orbweaver</name>
    <name type="synonym">Nephila clavipes</name>
    <dbReference type="NCBI Taxonomy" id="2585209"/>
    <lineage>
        <taxon>Eukaryota</taxon>
        <taxon>Metazoa</taxon>
        <taxon>Ecdysozoa</taxon>
        <taxon>Arthropoda</taxon>
        <taxon>Chelicerata</taxon>
        <taxon>Arachnida</taxon>
        <taxon>Araneae</taxon>
        <taxon>Araneomorphae</taxon>
        <taxon>Entelegynae</taxon>
        <taxon>Araneoidea</taxon>
        <taxon>Nephilidae</taxon>
        <taxon>Trichonephila</taxon>
    </lineage>
</organism>
<reference evidence="2" key="1">
    <citation type="submission" date="2020-08" db="EMBL/GenBank/DDBJ databases">
        <title>Multicomponent nature underlies the extraordinary mechanical properties of spider dragline silk.</title>
        <authorList>
            <person name="Kono N."/>
            <person name="Nakamura H."/>
            <person name="Mori M."/>
            <person name="Yoshida Y."/>
            <person name="Ohtoshi R."/>
            <person name="Malay A.D."/>
            <person name="Moran D.A.P."/>
            <person name="Tomita M."/>
            <person name="Numata K."/>
            <person name="Arakawa K."/>
        </authorList>
    </citation>
    <scope>NUCLEOTIDE SEQUENCE</scope>
</reference>
<dbReference type="AlphaFoldDB" id="A0A8X6RMM2"/>
<gene>
    <name evidence="2" type="ORF">TNCV_848941</name>
</gene>
<accession>A0A8X6RMM2</accession>
<keyword evidence="3" id="KW-1185">Reference proteome</keyword>
<name>A0A8X6RMM2_TRICX</name>
<evidence type="ECO:0000313" key="2">
    <source>
        <dbReference type="EMBL" id="GFX95304.1"/>
    </source>
</evidence>
<evidence type="ECO:0000256" key="1">
    <source>
        <dbReference type="SAM" id="MobiDB-lite"/>
    </source>
</evidence>
<evidence type="ECO:0000313" key="3">
    <source>
        <dbReference type="Proteomes" id="UP000887159"/>
    </source>
</evidence>
<proteinExistence type="predicted"/>
<feature type="compositionally biased region" description="Polar residues" evidence="1">
    <location>
        <begin position="69"/>
        <end position="80"/>
    </location>
</feature>
<protein>
    <submittedName>
        <fullName evidence="2">Uncharacterized protein</fullName>
    </submittedName>
</protein>
<comment type="caution">
    <text evidence="2">The sequence shown here is derived from an EMBL/GenBank/DDBJ whole genome shotgun (WGS) entry which is preliminary data.</text>
</comment>
<feature type="region of interest" description="Disordered" evidence="1">
    <location>
        <begin position="13"/>
        <end position="37"/>
    </location>
</feature>
<dbReference type="EMBL" id="BMAU01021185">
    <property type="protein sequence ID" value="GFX95304.1"/>
    <property type="molecule type" value="Genomic_DNA"/>
</dbReference>
<feature type="region of interest" description="Disordered" evidence="1">
    <location>
        <begin position="60"/>
        <end position="80"/>
    </location>
</feature>
<dbReference type="Proteomes" id="UP000887159">
    <property type="component" value="Unassembled WGS sequence"/>
</dbReference>